<protein>
    <submittedName>
        <fullName evidence="1">Uncharacterized protein</fullName>
    </submittedName>
</protein>
<evidence type="ECO:0000313" key="1">
    <source>
        <dbReference type="EMBL" id="BCH36153.1"/>
    </source>
</evidence>
<proteinExistence type="predicted"/>
<accession>A0A6S6MQE3</accession>
<reference evidence="1" key="1">
    <citation type="submission" date="2020-07" db="EMBL/GenBank/DDBJ databases">
        <title>Transmission dynamics of a linear vanA-plasmid during the 2017-2019 nosocomial multiclonal outbreaks of vancomycin-resistant enterococci.</title>
        <authorList>
            <person name="Fujiya Y."/>
            <person name="Harada T."/>
            <person name="Sugawara Y."/>
            <person name="Akeda Y."/>
            <person name="Yasuda M."/>
            <person name="Masumi A."/>
            <person name="Haryashi J."/>
            <person name="Tanimura N."/>
            <person name="Tsujimoto Y."/>
            <person name="Shibata W."/>
            <person name="Yamaguchi T."/>
            <person name="Kawahara R."/>
            <person name="Nishi I."/>
            <person name="Hamada S."/>
            <person name="Tomono K."/>
            <person name="Kakeya H."/>
        </authorList>
    </citation>
    <scope>NUCLEOTIDE SEQUENCE</scope>
    <source>
        <strain evidence="1">EV0426-12</strain>
        <plasmid evidence="1">pIHVA-EV0426-12</plasmid>
    </source>
</reference>
<sequence length="36" mass="4371">MIREVLELYKTACFSNKVQNENQFITVLELYKTAWF</sequence>
<dbReference type="EMBL" id="LC566215">
    <property type="protein sequence ID" value="BCH36153.1"/>
    <property type="molecule type" value="Genomic_DNA"/>
</dbReference>
<name>A0A6S6MQE3_ENTFC</name>
<organism evidence="1">
    <name type="scientific">Enterococcus faecium</name>
    <name type="common">Streptococcus faecium</name>
    <dbReference type="NCBI Taxonomy" id="1352"/>
    <lineage>
        <taxon>Bacteria</taxon>
        <taxon>Bacillati</taxon>
        <taxon>Bacillota</taxon>
        <taxon>Bacilli</taxon>
        <taxon>Lactobacillales</taxon>
        <taxon>Enterococcaceae</taxon>
        <taxon>Enterococcus</taxon>
    </lineage>
</organism>
<keyword evidence="1" id="KW-0614">Plasmid</keyword>
<geneLocation type="plasmid" evidence="1">
    <name>pIHVA-EV0426-12</name>
</geneLocation>
<dbReference type="AlphaFoldDB" id="A0A6S6MQE3"/>